<evidence type="ECO:0000256" key="1">
    <source>
        <dbReference type="ARBA" id="ARBA00023015"/>
    </source>
</evidence>
<dbReference type="Gene3D" id="1.10.10.10">
    <property type="entry name" value="Winged helix-like DNA-binding domain superfamily/Winged helix DNA-binding domain"/>
    <property type="match status" value="1"/>
</dbReference>
<evidence type="ECO:0000256" key="3">
    <source>
        <dbReference type="ARBA" id="ARBA00023163"/>
    </source>
</evidence>
<dbReference type="GO" id="GO:0003700">
    <property type="term" value="F:DNA-binding transcription factor activity"/>
    <property type="evidence" value="ECO:0007669"/>
    <property type="project" value="TreeGrafter"/>
</dbReference>
<dbReference type="PROSITE" id="PS51078">
    <property type="entry name" value="ICLR_ED"/>
    <property type="match status" value="1"/>
</dbReference>
<dbReference type="InterPro" id="IPR036390">
    <property type="entry name" value="WH_DNA-bd_sf"/>
</dbReference>
<dbReference type="SMART" id="SM00346">
    <property type="entry name" value="HTH_ICLR"/>
    <property type="match status" value="1"/>
</dbReference>
<dbReference type="PROSITE" id="PS51077">
    <property type="entry name" value="HTH_ICLR"/>
    <property type="match status" value="1"/>
</dbReference>
<feature type="domain" description="IclR-ED" evidence="7">
    <location>
        <begin position="71"/>
        <end position="253"/>
    </location>
</feature>
<dbReference type="FunFam" id="1.10.10.10:FF:000056">
    <property type="entry name" value="IclR family transcriptional regulator"/>
    <property type="match status" value="1"/>
</dbReference>
<reference evidence="8 9" key="1">
    <citation type="submission" date="2016-10" db="EMBL/GenBank/DDBJ databases">
        <authorList>
            <person name="de Groot N.N."/>
        </authorList>
    </citation>
    <scope>NUCLEOTIDE SEQUENCE [LARGE SCALE GENOMIC DNA]</scope>
    <source>
        <strain evidence="8 9">DSM 20581</strain>
    </source>
</reference>
<sequence>MTNNPTGGVQTIDRALTILETLSNYDNLSLMEISEKVQLHKATTHRLINSLLQNGYIEKDPTTKKYRISLKLFQLGNRRVQNIDFLNVAKSMIRQLSQEINQTVHLVIEDDYEVLYIDKHDAQQSDTRMHSRIGKKAPMYLTAVGKAILATKPNSAVIEYWEQADIQKKTKNTITDLDAFLAEMETVRQQGYALDYEENEVGIVCIGASFASYKDLAAGAISISLPVSEIEKKDQYITKIVETTRKISNLLGHF</sequence>
<dbReference type="GO" id="GO:0003677">
    <property type="term" value="F:DNA binding"/>
    <property type="evidence" value="ECO:0007669"/>
    <property type="project" value="UniProtKB-KW"/>
</dbReference>
<comment type="function">
    <text evidence="4">May be an activator protein for the gylABX operon.</text>
</comment>
<dbReference type="Proteomes" id="UP000199136">
    <property type="component" value="Unassembled WGS sequence"/>
</dbReference>
<keyword evidence="3" id="KW-0804">Transcription</keyword>
<dbReference type="PANTHER" id="PTHR30136:SF24">
    <property type="entry name" value="HTH-TYPE TRANSCRIPTIONAL REPRESSOR ALLR"/>
    <property type="match status" value="1"/>
</dbReference>
<evidence type="ECO:0000256" key="4">
    <source>
        <dbReference type="ARBA" id="ARBA00058938"/>
    </source>
</evidence>
<dbReference type="SUPFAM" id="SSF55781">
    <property type="entry name" value="GAF domain-like"/>
    <property type="match status" value="1"/>
</dbReference>
<proteinExistence type="predicted"/>
<evidence type="ECO:0000259" key="6">
    <source>
        <dbReference type="PROSITE" id="PS51077"/>
    </source>
</evidence>
<dbReference type="Gene3D" id="3.30.450.40">
    <property type="match status" value="1"/>
</dbReference>
<dbReference type="OrthoDB" id="9791752at2"/>
<evidence type="ECO:0000313" key="9">
    <source>
        <dbReference type="Proteomes" id="UP000199136"/>
    </source>
</evidence>
<dbReference type="InterPro" id="IPR014757">
    <property type="entry name" value="Tscrpt_reg_IclR_C"/>
</dbReference>
<organism evidence="8 9">
    <name type="scientific">Desemzia incerta</name>
    <dbReference type="NCBI Taxonomy" id="82801"/>
    <lineage>
        <taxon>Bacteria</taxon>
        <taxon>Bacillati</taxon>
        <taxon>Bacillota</taxon>
        <taxon>Bacilli</taxon>
        <taxon>Lactobacillales</taxon>
        <taxon>Carnobacteriaceae</taxon>
        <taxon>Desemzia</taxon>
    </lineage>
</organism>
<feature type="domain" description="HTH iclR-type" evidence="6">
    <location>
        <begin position="9"/>
        <end position="70"/>
    </location>
</feature>
<keyword evidence="1" id="KW-0805">Transcription regulation</keyword>
<dbReference type="STRING" id="82801.SAMN04488506_1273"/>
<dbReference type="RefSeq" id="WP_092480326.1">
    <property type="nucleotide sequence ID" value="NZ_FOXW01000004.1"/>
</dbReference>
<name>A0A1I5X8N2_9LACT</name>
<dbReference type="Pfam" id="PF01614">
    <property type="entry name" value="IclR_C"/>
    <property type="match status" value="1"/>
</dbReference>
<dbReference type="InterPro" id="IPR036388">
    <property type="entry name" value="WH-like_DNA-bd_sf"/>
</dbReference>
<dbReference type="GO" id="GO:0045892">
    <property type="term" value="P:negative regulation of DNA-templated transcription"/>
    <property type="evidence" value="ECO:0007669"/>
    <property type="project" value="TreeGrafter"/>
</dbReference>
<dbReference type="Pfam" id="PF09339">
    <property type="entry name" value="HTH_IclR"/>
    <property type="match status" value="1"/>
</dbReference>
<evidence type="ECO:0000256" key="5">
    <source>
        <dbReference type="ARBA" id="ARBA00070406"/>
    </source>
</evidence>
<protein>
    <recommendedName>
        <fullName evidence="5">Glycerol operon regulatory protein</fullName>
    </recommendedName>
</protein>
<dbReference type="SUPFAM" id="SSF46785">
    <property type="entry name" value="Winged helix' DNA-binding domain"/>
    <property type="match status" value="1"/>
</dbReference>
<dbReference type="EMBL" id="FOXW01000004">
    <property type="protein sequence ID" value="SFQ28339.1"/>
    <property type="molecule type" value="Genomic_DNA"/>
</dbReference>
<dbReference type="InterPro" id="IPR029016">
    <property type="entry name" value="GAF-like_dom_sf"/>
</dbReference>
<accession>A0A1I5X8N2</accession>
<evidence type="ECO:0000259" key="7">
    <source>
        <dbReference type="PROSITE" id="PS51078"/>
    </source>
</evidence>
<dbReference type="AlphaFoldDB" id="A0A1I5X8N2"/>
<gene>
    <name evidence="8" type="ORF">SAMN04488506_1273</name>
</gene>
<dbReference type="PANTHER" id="PTHR30136">
    <property type="entry name" value="HELIX-TURN-HELIX TRANSCRIPTIONAL REGULATOR, ICLR FAMILY"/>
    <property type="match status" value="1"/>
</dbReference>
<dbReference type="InterPro" id="IPR005471">
    <property type="entry name" value="Tscrpt_reg_IclR_N"/>
</dbReference>
<evidence type="ECO:0000256" key="2">
    <source>
        <dbReference type="ARBA" id="ARBA00023125"/>
    </source>
</evidence>
<dbReference type="InterPro" id="IPR050707">
    <property type="entry name" value="HTH_MetabolicPath_Reg"/>
</dbReference>
<keyword evidence="9" id="KW-1185">Reference proteome</keyword>
<evidence type="ECO:0000313" key="8">
    <source>
        <dbReference type="EMBL" id="SFQ28339.1"/>
    </source>
</evidence>
<keyword evidence="2" id="KW-0238">DNA-binding</keyword>